<evidence type="ECO:0000256" key="2">
    <source>
        <dbReference type="ARBA" id="ARBA00022692"/>
    </source>
</evidence>
<dbReference type="OrthoDB" id="14252at2759"/>
<dbReference type="AlphaFoldDB" id="A0A1Q9CAU7"/>
<feature type="compositionally biased region" description="Acidic residues" evidence="4">
    <location>
        <begin position="322"/>
        <end position="334"/>
    </location>
</feature>
<dbReference type="GO" id="GO:0016020">
    <property type="term" value="C:membrane"/>
    <property type="evidence" value="ECO:0007669"/>
    <property type="project" value="UniProtKB-SubCell"/>
</dbReference>
<evidence type="ECO:0000256" key="4">
    <source>
        <dbReference type="SAM" id="MobiDB-lite"/>
    </source>
</evidence>
<feature type="region of interest" description="Disordered" evidence="4">
    <location>
        <begin position="320"/>
        <end position="368"/>
    </location>
</feature>
<dbReference type="SUPFAM" id="SSF103506">
    <property type="entry name" value="Mitochondrial carrier"/>
    <property type="match status" value="1"/>
</dbReference>
<reference evidence="6 7" key="1">
    <citation type="submission" date="2016-02" db="EMBL/GenBank/DDBJ databases">
        <title>Genome analysis of coral dinoflagellate symbionts highlights evolutionary adaptations to a symbiotic lifestyle.</title>
        <authorList>
            <person name="Aranda M."/>
            <person name="Li Y."/>
            <person name="Liew Y.J."/>
            <person name="Baumgarten S."/>
            <person name="Simakov O."/>
            <person name="Wilson M."/>
            <person name="Piel J."/>
            <person name="Ashoor H."/>
            <person name="Bougouffa S."/>
            <person name="Bajic V.B."/>
            <person name="Ryu T."/>
            <person name="Ravasi T."/>
            <person name="Bayer T."/>
            <person name="Micklem G."/>
            <person name="Kim H."/>
            <person name="Bhak J."/>
            <person name="Lajeunesse T.C."/>
            <person name="Voolstra C.R."/>
        </authorList>
    </citation>
    <scope>NUCLEOTIDE SEQUENCE [LARGE SCALE GENOMIC DNA]</scope>
    <source>
        <strain evidence="6 7">CCMP2467</strain>
    </source>
</reference>
<comment type="subcellular location">
    <subcellularLocation>
        <location evidence="1">Membrane</location>
    </subcellularLocation>
</comment>
<dbReference type="InterPro" id="IPR023395">
    <property type="entry name" value="MCP_dom_sf"/>
</dbReference>
<evidence type="ECO:0000313" key="6">
    <source>
        <dbReference type="EMBL" id="OLP80060.1"/>
    </source>
</evidence>
<keyword evidence="5" id="KW-1133">Transmembrane helix</keyword>
<comment type="caution">
    <text evidence="6">The sequence shown here is derived from an EMBL/GenBank/DDBJ whole genome shotgun (WGS) entry which is preliminary data.</text>
</comment>
<feature type="compositionally biased region" description="Acidic residues" evidence="4">
    <location>
        <begin position="343"/>
        <end position="368"/>
    </location>
</feature>
<organism evidence="6 7">
    <name type="scientific">Symbiodinium microadriaticum</name>
    <name type="common">Dinoflagellate</name>
    <name type="synonym">Zooxanthella microadriatica</name>
    <dbReference type="NCBI Taxonomy" id="2951"/>
    <lineage>
        <taxon>Eukaryota</taxon>
        <taxon>Sar</taxon>
        <taxon>Alveolata</taxon>
        <taxon>Dinophyceae</taxon>
        <taxon>Suessiales</taxon>
        <taxon>Symbiodiniaceae</taxon>
        <taxon>Symbiodinium</taxon>
    </lineage>
</organism>
<evidence type="ECO:0000256" key="1">
    <source>
        <dbReference type="ARBA" id="ARBA00004370"/>
    </source>
</evidence>
<accession>A0A1Q9CAU7</accession>
<dbReference type="Proteomes" id="UP000186817">
    <property type="component" value="Unassembled WGS sequence"/>
</dbReference>
<keyword evidence="3 5" id="KW-0472">Membrane</keyword>
<feature type="transmembrane region" description="Helical" evidence="5">
    <location>
        <begin position="427"/>
        <end position="450"/>
    </location>
</feature>
<evidence type="ECO:0000256" key="3">
    <source>
        <dbReference type="ARBA" id="ARBA00023136"/>
    </source>
</evidence>
<protein>
    <submittedName>
        <fullName evidence="6">Uncharacterized protein</fullName>
    </submittedName>
</protein>
<proteinExistence type="predicted"/>
<name>A0A1Q9CAU7_SYMMI</name>
<keyword evidence="2 5" id="KW-0812">Transmembrane</keyword>
<sequence length="571" mass="63980">MVHPLPWHCHTKLQTTKPSAAAIPLLAFTAAPLLNSRPEVPLFASPLSYGCRSTRSPGTMRKVSPKPDCPVYGRFQGVDVVGLEWRTEPLDDEIPIPWLARACHGLSSRKLFARRKDLPASRDMYHSTIYVLLSFEAFLLFRSGIRQLFPWTARQWIKAPRRRIIRWLLRPLMKGTRCLECAFGADMENFRIPGTGGLALATVFAGLCGSSARAVIESPIEYAKVKRQTGQTWHFNEVYQGFFMQLPRTMLLILRMTTATVLSIDGSMLLALTQGLNMKTLELRLVVMNRRQYDADDDGDDDDDDDGDNDHHHLLLHGCDHDNDDGDDDDDGAVVDEGRAVKDDDDDDDDGDDDDDDDDDDDGDAGYACEDDDAVRMIMMVMVMMTMAVIMVMVMTTAMMMLLMLTDLLLKMLMAMMMMVMMMQVKGMVMMMVLMVMAVVLMTMTMVTIVHGGDKVGMMTLIFCGVDSVRRWSDGEALKRPHWQFLSWGSVSMLSFWAIWPLETLKNQVQAGTVIEGIPAPTLRQRIAHLGGPLGLYRGILPGSMSVFLRNGTAAVVMTFAQRKLTELGLR</sequence>
<gene>
    <name evidence="6" type="ORF">AK812_SmicGene39571</name>
</gene>
<feature type="transmembrane region" description="Helical" evidence="5">
    <location>
        <begin position="377"/>
        <end position="406"/>
    </location>
</feature>
<evidence type="ECO:0000256" key="5">
    <source>
        <dbReference type="SAM" id="Phobius"/>
    </source>
</evidence>
<keyword evidence="7" id="KW-1185">Reference proteome</keyword>
<evidence type="ECO:0000313" key="7">
    <source>
        <dbReference type="Proteomes" id="UP000186817"/>
    </source>
</evidence>
<dbReference type="EMBL" id="LSRX01001420">
    <property type="protein sequence ID" value="OLP80060.1"/>
    <property type="molecule type" value="Genomic_DNA"/>
</dbReference>